<dbReference type="AlphaFoldDB" id="A0A1I7W8X0"/>
<dbReference type="Pfam" id="PF25040">
    <property type="entry name" value="BLTP1_C"/>
    <property type="match status" value="2"/>
</dbReference>
<proteinExistence type="predicted"/>
<evidence type="ECO:0000259" key="1">
    <source>
        <dbReference type="SMART" id="SM01220"/>
    </source>
</evidence>
<dbReference type="GO" id="GO:0098793">
    <property type="term" value="C:presynapse"/>
    <property type="evidence" value="ECO:0007669"/>
    <property type="project" value="GOC"/>
</dbReference>
<dbReference type="PANTHER" id="PTHR31640:SF1">
    <property type="entry name" value="BRIDGE-LIKE LIPID TRANSFER PROTEIN FAMILY MEMBER 1"/>
    <property type="match status" value="1"/>
</dbReference>
<reference evidence="3" key="1">
    <citation type="submission" date="2016-11" db="UniProtKB">
        <authorList>
            <consortium name="WormBaseParasite"/>
        </authorList>
    </citation>
    <scope>IDENTIFICATION</scope>
</reference>
<dbReference type="SMART" id="SM01220">
    <property type="entry name" value="FSA_C"/>
    <property type="match status" value="1"/>
</dbReference>
<dbReference type="InterPro" id="IPR033616">
    <property type="entry name" value="BLTP1"/>
</dbReference>
<evidence type="ECO:0000313" key="3">
    <source>
        <dbReference type="WBParaSite" id="Hba_01097"/>
    </source>
</evidence>
<protein>
    <submittedName>
        <fullName evidence="3">FSA_C domain-containing protein</fullName>
    </submittedName>
</protein>
<dbReference type="InterPro" id="IPR056742">
    <property type="entry name" value="BLTP1_C"/>
</dbReference>
<evidence type="ECO:0000313" key="2">
    <source>
        <dbReference type="Proteomes" id="UP000095283"/>
    </source>
</evidence>
<keyword evidence="2" id="KW-1185">Reference proteome</keyword>
<organism evidence="2 3">
    <name type="scientific">Heterorhabditis bacteriophora</name>
    <name type="common">Entomopathogenic nematode worm</name>
    <dbReference type="NCBI Taxonomy" id="37862"/>
    <lineage>
        <taxon>Eukaryota</taxon>
        <taxon>Metazoa</taxon>
        <taxon>Ecdysozoa</taxon>
        <taxon>Nematoda</taxon>
        <taxon>Chromadorea</taxon>
        <taxon>Rhabditida</taxon>
        <taxon>Rhabditina</taxon>
        <taxon>Rhabditomorpha</taxon>
        <taxon>Strongyloidea</taxon>
        <taxon>Heterorhabditidae</taxon>
        <taxon>Heterorhabditis</taxon>
    </lineage>
</organism>
<accession>A0A1I7W8X0</accession>
<name>A0A1I7W8X0_HETBA</name>
<dbReference type="GO" id="GO:0048488">
    <property type="term" value="P:synaptic vesicle endocytosis"/>
    <property type="evidence" value="ECO:0007669"/>
    <property type="project" value="TreeGrafter"/>
</dbReference>
<dbReference type="PANTHER" id="PTHR31640">
    <property type="entry name" value="TRANSMEMBRANE PROTEIN KIAA1109"/>
    <property type="match status" value="1"/>
</dbReference>
<sequence length="720" mass="81332">MHEQSTLVSDLLTCKASEKRLEIERRKLRQYELIRFKEFRRSMIEKLRRRNDRSSRDRKCSSVHLPVILLNARLFSVLNSHYFFSVDLRGYYLSFDPDGSDITHMLSIPKQAFSKISGEGITNNASSSCSGLRSTKRGCFYLSVALSSMPSETLVTPHLADYFEQVLEPLPVSSAFPSVSVRSFHEPQEGMSNIVAIDTSVLPLDVLFYLTVQSSTIRFDGQQQRSSAADCLLKLPCLSLMASTRRTDEAEYLGGVDISATLSAFSLSIYSPHQQNDLPTSLSRTWSFLFNYIEQISHLTIVSPASNRLTWLKEFIKQHTLHIPPDAQKNFFGPAPMLSSESSYGTHFPSLRIFPISCNRLETVALSTPSCSASPFCVRDGCSSNNDFKASVFGVQQLDLHASTAFFLCYSCHCRCCSFLCFSFTVIFYNFPLFSWAVFHIRHPAILFSPEAKFKYIDKQEGTVGKFILINAYNHAFLRANVITPGVSVHQKLIIRLGQADLREESSSVGDQSTENMATVCRVQGQSRNSVMRQNASIAASLDYLIGDVLKQIGLAGNGHMAPATTKAQHSVLELFQFPALEAVLTSDQMNECDIEEEENHIAVPEVRSSFICDFHNAVYVQTDFNAQVSFLPELLKSYIQVTDTSSLDEPMPKTDIRKYRCERWIVDPKIRFIDRFKWNPPVIDEVLKKLQIFDHRTTIPKALQRAVLDPMDRGLSEDR</sequence>
<dbReference type="WBParaSite" id="Hba_01097">
    <property type="protein sequence ID" value="Hba_01097"/>
    <property type="gene ID" value="Hba_01097"/>
</dbReference>
<dbReference type="Proteomes" id="UP000095283">
    <property type="component" value="Unplaced"/>
</dbReference>
<feature type="domain" description="Bridge-like lipid transfer protein family member 1 C-terminal" evidence="1">
    <location>
        <begin position="214"/>
        <end position="719"/>
    </location>
</feature>